<name>A0ABV9ZSE4_9ACTN</name>
<comment type="caution">
    <text evidence="1">The sequence shown here is derived from an EMBL/GenBank/DDBJ whole genome shotgun (WGS) entry which is preliminary data.</text>
</comment>
<dbReference type="EMBL" id="JBHSKJ010000003">
    <property type="protein sequence ID" value="MFC5144265.1"/>
    <property type="molecule type" value="Genomic_DNA"/>
</dbReference>
<gene>
    <name evidence="1" type="ORF">ACFPP6_06140</name>
</gene>
<organism evidence="1 2">
    <name type="scientific">Streptomyces aureoversilis</name>
    <dbReference type="NCBI Taxonomy" id="67277"/>
    <lineage>
        <taxon>Bacteria</taxon>
        <taxon>Bacillati</taxon>
        <taxon>Actinomycetota</taxon>
        <taxon>Actinomycetes</taxon>
        <taxon>Kitasatosporales</taxon>
        <taxon>Streptomycetaceae</taxon>
        <taxon>Streptomyces</taxon>
    </lineage>
</organism>
<evidence type="ECO:0000313" key="1">
    <source>
        <dbReference type="EMBL" id="MFC5144265.1"/>
    </source>
</evidence>
<keyword evidence="2" id="KW-1185">Reference proteome</keyword>
<evidence type="ECO:0000313" key="2">
    <source>
        <dbReference type="Proteomes" id="UP001596222"/>
    </source>
</evidence>
<proteinExistence type="predicted"/>
<dbReference type="RefSeq" id="WP_382037983.1">
    <property type="nucleotide sequence ID" value="NZ_JBHSKJ010000003.1"/>
</dbReference>
<reference evidence="2" key="1">
    <citation type="journal article" date="2019" name="Int. J. Syst. Evol. Microbiol.">
        <title>The Global Catalogue of Microorganisms (GCM) 10K type strain sequencing project: providing services to taxonomists for standard genome sequencing and annotation.</title>
        <authorList>
            <consortium name="The Broad Institute Genomics Platform"/>
            <consortium name="The Broad Institute Genome Sequencing Center for Infectious Disease"/>
            <person name="Wu L."/>
            <person name="Ma J."/>
        </authorList>
    </citation>
    <scope>NUCLEOTIDE SEQUENCE [LARGE SCALE GENOMIC DNA]</scope>
    <source>
        <strain evidence="2">CGMCC 4.1641</strain>
    </source>
</reference>
<dbReference type="Proteomes" id="UP001596222">
    <property type="component" value="Unassembled WGS sequence"/>
</dbReference>
<sequence>MEVYNPPLKVMSLTGPVAAELDVPKGFYSLRILRGLNTAYEAPSDEPDEFIDDDYDEDAEPGEPEEHWLIQIWPQGKAPAV</sequence>
<protein>
    <submittedName>
        <fullName evidence="1">Uncharacterized protein</fullName>
    </submittedName>
</protein>
<accession>A0ABV9ZSE4</accession>